<dbReference type="AlphaFoldDB" id="A0A6C0EWY3"/>
<dbReference type="Gene3D" id="3.90.550.10">
    <property type="entry name" value="Spore Coat Polysaccharide Biosynthesis Protein SpsA, Chain A"/>
    <property type="match status" value="1"/>
</dbReference>
<proteinExistence type="predicted"/>
<accession>A0A6C0EWY3</accession>
<organism evidence="1">
    <name type="scientific">viral metagenome</name>
    <dbReference type="NCBI Taxonomy" id="1070528"/>
    <lineage>
        <taxon>unclassified sequences</taxon>
        <taxon>metagenomes</taxon>
        <taxon>organismal metagenomes</taxon>
    </lineage>
</organism>
<evidence type="ECO:0000313" key="1">
    <source>
        <dbReference type="EMBL" id="QHT32809.1"/>
    </source>
</evidence>
<sequence length="273" mass="32411">MMYDFSVIVCGCTKNSASYIEENITKLYEMNNIFKAFHFVVYENDSNDNTKDKLQHFKNSHSNFNYISERDVDKHIDLDRRLQLRPQFIAHGRNVLLKYMNEKYTEFDYMIMVDLDSVISTFRASQLKYIFNNDLTWDVLTANCIGKYYDIWALRIYKDVWVPEIHNTLWSTYIDYDCWEKAIMCRNAQKYVYDNQITIPVNKPLIPVSSSFGGFGIYKMSKIKGCFYKAVVDNKIYCEHVSFHNDIKNIHNAKIFICPQFVVNQQNEHVRNS</sequence>
<protein>
    <recommendedName>
        <fullName evidence="2">Glycosyltransferase 2-like domain-containing protein</fullName>
    </recommendedName>
</protein>
<dbReference type="SUPFAM" id="SSF53448">
    <property type="entry name" value="Nucleotide-diphospho-sugar transferases"/>
    <property type="match status" value="1"/>
</dbReference>
<evidence type="ECO:0008006" key="2">
    <source>
        <dbReference type="Google" id="ProtNLM"/>
    </source>
</evidence>
<reference evidence="1" key="1">
    <citation type="journal article" date="2020" name="Nature">
        <title>Giant virus diversity and host interactions through global metagenomics.</title>
        <authorList>
            <person name="Schulz F."/>
            <person name="Roux S."/>
            <person name="Paez-Espino D."/>
            <person name="Jungbluth S."/>
            <person name="Walsh D.A."/>
            <person name="Denef V.J."/>
            <person name="McMahon K.D."/>
            <person name="Konstantinidis K.T."/>
            <person name="Eloe-Fadrosh E.A."/>
            <person name="Kyrpides N.C."/>
            <person name="Woyke T."/>
        </authorList>
    </citation>
    <scope>NUCLEOTIDE SEQUENCE</scope>
    <source>
        <strain evidence="1">GVMAG-M-3300009161-30</strain>
    </source>
</reference>
<name>A0A6C0EWY3_9ZZZZ</name>
<dbReference type="EMBL" id="MN738949">
    <property type="protein sequence ID" value="QHT32809.1"/>
    <property type="molecule type" value="Genomic_DNA"/>
</dbReference>
<dbReference type="InterPro" id="IPR029044">
    <property type="entry name" value="Nucleotide-diphossugar_trans"/>
</dbReference>